<dbReference type="AlphaFoldDB" id="A0A3N0AQD2"/>
<dbReference type="InterPro" id="IPR003593">
    <property type="entry name" value="AAA+_ATPase"/>
</dbReference>
<keyword evidence="2" id="KW-0547">Nucleotide-binding</keyword>
<keyword evidence="6" id="KW-1185">Reference proteome</keyword>
<reference evidence="5 6" key="1">
    <citation type="journal article" date="2019" name="Microbiol. Resour. Announc.">
        <title>Draft Genome Sequences of Type Strains of Gordonibacter faecihominis, Paraeggerthella hongkongensis, Parvibacter caecicola,Slackia equolifaciens, Slackia faecicanis, and Slackia isoflavoniconvertens.</title>
        <authorList>
            <person name="Danylec N."/>
            <person name="Stoll D.A."/>
            <person name="Dotsch A."/>
            <person name="Huch M."/>
        </authorList>
    </citation>
    <scope>NUCLEOTIDE SEQUENCE [LARGE SCALE GENOMIC DNA]</scope>
    <source>
        <strain evidence="5 6">DSM 18785</strain>
    </source>
</reference>
<evidence type="ECO:0000256" key="1">
    <source>
        <dbReference type="ARBA" id="ARBA00022448"/>
    </source>
</evidence>
<evidence type="ECO:0000313" key="6">
    <source>
        <dbReference type="Proteomes" id="UP000278327"/>
    </source>
</evidence>
<dbReference type="CDD" id="cd03230">
    <property type="entry name" value="ABC_DR_subfamily_A"/>
    <property type="match status" value="1"/>
</dbReference>
<evidence type="ECO:0000259" key="4">
    <source>
        <dbReference type="PROSITE" id="PS50893"/>
    </source>
</evidence>
<comment type="caution">
    <text evidence="5">The sequence shown here is derived from an EMBL/GenBank/DDBJ whole genome shotgun (WGS) entry which is preliminary data.</text>
</comment>
<gene>
    <name evidence="5" type="ORF">DMP10_09720</name>
</gene>
<organism evidence="5 6">
    <name type="scientific">Adlercreutzia equolifaciens subsp. celatus DSM 18785</name>
    <dbReference type="NCBI Taxonomy" id="1121021"/>
    <lineage>
        <taxon>Bacteria</taxon>
        <taxon>Bacillati</taxon>
        <taxon>Actinomycetota</taxon>
        <taxon>Coriobacteriia</taxon>
        <taxon>Eggerthellales</taxon>
        <taxon>Eggerthellaceae</taxon>
        <taxon>Adlercreutzia</taxon>
    </lineage>
</organism>
<dbReference type="GO" id="GO:0016887">
    <property type="term" value="F:ATP hydrolysis activity"/>
    <property type="evidence" value="ECO:0007669"/>
    <property type="project" value="InterPro"/>
</dbReference>
<sequence>MTYLMEINNLGKRYDDFELSGVSLAVEPGCVVGFIGSNGAGKTTTIKAVLGIIAADAGTVRLFGQPVTCGSAEMDAIKSRIGIVLDTCAFPDTCRVCDVGAIGRAAYREWDAAQFAALCDRFNLAPKKKVSELSRGMVMKLTLAFALSHNPELLVLDEATAGLDPIARDEVLDLLRDFMAEGDRGILMSTHITSDLEKIADEVVCVDAGSIVFSAPKDAITDEAGVARCRAADVTAILDAGFFAPGEARILRHDYGCDVLAPDRFAFARAFPDIPVDKATIEDYMTLTLKGYWSQVKSATPKSEINRQSRPI</sequence>
<evidence type="ECO:0000256" key="3">
    <source>
        <dbReference type="ARBA" id="ARBA00022840"/>
    </source>
</evidence>
<dbReference type="PROSITE" id="PS50893">
    <property type="entry name" value="ABC_TRANSPORTER_2"/>
    <property type="match status" value="1"/>
</dbReference>
<dbReference type="Proteomes" id="UP000278327">
    <property type="component" value="Unassembled WGS sequence"/>
</dbReference>
<dbReference type="InterPro" id="IPR051782">
    <property type="entry name" value="ABC_Transporter_VariousFunc"/>
</dbReference>
<dbReference type="Pfam" id="PF00005">
    <property type="entry name" value="ABC_tran"/>
    <property type="match status" value="1"/>
</dbReference>
<dbReference type="InterPro" id="IPR027417">
    <property type="entry name" value="P-loop_NTPase"/>
</dbReference>
<keyword evidence="1" id="KW-0813">Transport</keyword>
<evidence type="ECO:0000313" key="5">
    <source>
        <dbReference type="EMBL" id="RNL37033.1"/>
    </source>
</evidence>
<dbReference type="SUPFAM" id="SSF52540">
    <property type="entry name" value="P-loop containing nucleoside triphosphate hydrolases"/>
    <property type="match status" value="1"/>
</dbReference>
<dbReference type="Gene3D" id="3.40.50.300">
    <property type="entry name" value="P-loop containing nucleotide triphosphate hydrolases"/>
    <property type="match status" value="1"/>
</dbReference>
<dbReference type="SMART" id="SM00382">
    <property type="entry name" value="AAA"/>
    <property type="match status" value="1"/>
</dbReference>
<dbReference type="GO" id="GO:0005524">
    <property type="term" value="F:ATP binding"/>
    <property type="evidence" value="ECO:0007669"/>
    <property type="project" value="UniProtKB-KW"/>
</dbReference>
<dbReference type="PANTHER" id="PTHR42939:SF3">
    <property type="entry name" value="ABC TRANSPORTER ATP-BINDING COMPONENT"/>
    <property type="match status" value="1"/>
</dbReference>
<dbReference type="RefSeq" id="WP_117285087.1">
    <property type="nucleotide sequence ID" value="NZ_JAMTCE010000017.1"/>
</dbReference>
<dbReference type="PANTHER" id="PTHR42939">
    <property type="entry name" value="ABC TRANSPORTER ATP-BINDING PROTEIN ALBC-RELATED"/>
    <property type="match status" value="1"/>
</dbReference>
<accession>A0A3N0AQD2</accession>
<proteinExistence type="predicted"/>
<name>A0A3N0AQD2_9ACTN</name>
<dbReference type="InterPro" id="IPR003439">
    <property type="entry name" value="ABC_transporter-like_ATP-bd"/>
</dbReference>
<evidence type="ECO:0000256" key="2">
    <source>
        <dbReference type="ARBA" id="ARBA00022741"/>
    </source>
</evidence>
<keyword evidence="3" id="KW-0067">ATP-binding</keyword>
<protein>
    <submittedName>
        <fullName evidence="5">ABC transporter</fullName>
    </submittedName>
</protein>
<dbReference type="EMBL" id="QICA01000017">
    <property type="protein sequence ID" value="RNL37033.1"/>
    <property type="molecule type" value="Genomic_DNA"/>
</dbReference>
<feature type="domain" description="ABC transporter" evidence="4">
    <location>
        <begin position="2"/>
        <end position="233"/>
    </location>
</feature>